<feature type="transmembrane region" description="Helical" evidence="1">
    <location>
        <begin position="39"/>
        <end position="70"/>
    </location>
</feature>
<protein>
    <recommendedName>
        <fullName evidence="4">ECF transporter S component</fullName>
    </recommendedName>
</protein>
<dbReference type="RefSeq" id="WP_005683751.1">
    <property type="nucleotide sequence ID" value="NZ_ADNC01000027.1"/>
</dbReference>
<evidence type="ECO:0000313" key="3">
    <source>
        <dbReference type="Proteomes" id="UP000004757"/>
    </source>
</evidence>
<keyword evidence="1" id="KW-0472">Membrane</keyword>
<reference evidence="2 3" key="1">
    <citation type="submission" date="2010-03" db="EMBL/GenBank/DDBJ databases">
        <authorList>
            <person name="Glass J.I."/>
            <person name="Benders G.A."/>
            <person name="Durkin A.S."/>
            <person name="Farmerie W.G."/>
            <person name="Hlavinka K."/>
            <person name="Hostetler J."/>
            <person name="Jackson J."/>
            <person name="May M.A."/>
            <person name="Miller R.H."/>
            <person name="Paralanov V."/>
            <person name="Radune D."/>
            <person name="Szczypinski B."/>
            <person name="Brown D.R."/>
        </authorList>
    </citation>
    <scope>NUCLEOTIDE SEQUENCE [LARGE SCALE GENOMIC DNA]</scope>
    <source>
        <strain evidence="2 3">A21JP2</strain>
    </source>
</reference>
<evidence type="ECO:0000256" key="1">
    <source>
        <dbReference type="SAM" id="Phobius"/>
    </source>
</evidence>
<comment type="caution">
    <text evidence="2">The sequence shown here is derived from an EMBL/GenBank/DDBJ whole genome shotgun (WGS) entry which is preliminary data.</text>
</comment>
<gene>
    <name evidence="2" type="ORF">MALL_0483</name>
</gene>
<feature type="transmembrane region" description="Helical" evidence="1">
    <location>
        <begin position="76"/>
        <end position="97"/>
    </location>
</feature>
<feature type="transmembrane region" description="Helical" evidence="1">
    <location>
        <begin position="6"/>
        <end position="27"/>
    </location>
</feature>
<proteinExistence type="predicted"/>
<organism evidence="2 3">
    <name type="scientific">Mycoplasmopsis alligatoris A21JP2</name>
    <dbReference type="NCBI Taxonomy" id="747682"/>
    <lineage>
        <taxon>Bacteria</taxon>
        <taxon>Bacillati</taxon>
        <taxon>Mycoplasmatota</taxon>
        <taxon>Mycoplasmoidales</taxon>
        <taxon>Metamycoplasmataceae</taxon>
        <taxon>Mycoplasmopsis</taxon>
    </lineage>
</organism>
<feature type="transmembrane region" description="Helical" evidence="1">
    <location>
        <begin position="145"/>
        <end position="168"/>
    </location>
</feature>
<keyword evidence="1" id="KW-0812">Transmembrane</keyword>
<keyword evidence="3" id="KW-1185">Reference proteome</keyword>
<dbReference type="STRING" id="747682.MALL_0483"/>
<evidence type="ECO:0008006" key="4">
    <source>
        <dbReference type="Google" id="ProtNLM"/>
    </source>
</evidence>
<name>D4XWE7_9BACT</name>
<dbReference type="Proteomes" id="UP000004757">
    <property type="component" value="Unassembled WGS sequence"/>
</dbReference>
<dbReference type="AlphaFoldDB" id="D4XWE7"/>
<keyword evidence="1" id="KW-1133">Transmembrane helix</keyword>
<feature type="transmembrane region" description="Helical" evidence="1">
    <location>
        <begin position="109"/>
        <end position="133"/>
    </location>
</feature>
<dbReference type="EMBL" id="ADNC01000027">
    <property type="protein sequence ID" value="EFF41141.1"/>
    <property type="molecule type" value="Genomic_DNA"/>
</dbReference>
<accession>D4XWE7</accession>
<dbReference type="Gene3D" id="1.10.1760.20">
    <property type="match status" value="1"/>
</dbReference>
<dbReference type="OrthoDB" id="398992at2"/>
<evidence type="ECO:0000313" key="2">
    <source>
        <dbReference type="EMBL" id="EFF41141.1"/>
    </source>
</evidence>
<sequence>MIKKITYCAIYVALIMMMSLVPWLGYIKIGVIHISTIPFIVVVATLHMGFIGAFTAGLTFGIGSLIASIVFGEPTFIYPDLSVLPRILVGLLVYLFYKLLGKPNIYKAVVLGILCPVFNTLLVTVFLFIHHSVAPISWLTNLKAWIILIWLNFIVEVAFSAIVVGALWPAVKYFRNKELDLKEHKITW</sequence>